<gene>
    <name evidence="1" type="ORF">SAMN05216551_10212</name>
</gene>
<sequence>MLAACVVASPARAEPPRSVDARALDVAGVKTGMDYNEALQAAAKHFNVPTGQIKPDPFPGQNIVTGTKLPTYFAYEKDGAKLTVHFEGRVPPDPTRPLVAWLIDYEVPWSKDNADAMAKAAVAKYGKPSNAPNTLPMQWCAQPSANPGIGCANAQAALELSQVHMKLTDQAWQQARIAFVSKRTAVKPAF</sequence>
<reference evidence="2" key="1">
    <citation type="submission" date="2016-09" db="EMBL/GenBank/DDBJ databases">
        <authorList>
            <person name="Varghese N."/>
            <person name="Submissions S."/>
        </authorList>
    </citation>
    <scope>NUCLEOTIDE SEQUENCE [LARGE SCALE GENOMIC DNA]</scope>
    <source>
        <strain evidence="2">JS23</strain>
    </source>
</reference>
<accession>A0A1H2PK57</accession>
<proteinExistence type="predicted"/>
<evidence type="ECO:0000313" key="2">
    <source>
        <dbReference type="Proteomes" id="UP000243719"/>
    </source>
</evidence>
<organism evidence="1 2">
    <name type="scientific">Chitinasiproducens palmae</name>
    <dbReference type="NCBI Taxonomy" id="1770053"/>
    <lineage>
        <taxon>Bacteria</taxon>
        <taxon>Pseudomonadati</taxon>
        <taxon>Pseudomonadota</taxon>
        <taxon>Betaproteobacteria</taxon>
        <taxon>Burkholderiales</taxon>
        <taxon>Burkholderiaceae</taxon>
        <taxon>Chitinasiproducens</taxon>
    </lineage>
</organism>
<protein>
    <submittedName>
        <fullName evidence="1">Uncharacterized protein</fullName>
    </submittedName>
</protein>
<evidence type="ECO:0000313" key="1">
    <source>
        <dbReference type="EMBL" id="SDV46819.1"/>
    </source>
</evidence>
<dbReference type="OrthoDB" id="8656292at2"/>
<keyword evidence="2" id="KW-1185">Reference proteome</keyword>
<dbReference type="Proteomes" id="UP000243719">
    <property type="component" value="Unassembled WGS sequence"/>
</dbReference>
<dbReference type="EMBL" id="FNLO01000002">
    <property type="protein sequence ID" value="SDV46819.1"/>
    <property type="molecule type" value="Genomic_DNA"/>
</dbReference>
<dbReference type="AlphaFoldDB" id="A0A1H2PK57"/>
<name>A0A1H2PK57_9BURK</name>